<dbReference type="AlphaFoldDB" id="A0A091B2V2"/>
<dbReference type="GO" id="GO:0005506">
    <property type="term" value="F:iron ion binding"/>
    <property type="evidence" value="ECO:0007669"/>
    <property type="project" value="InterPro"/>
</dbReference>
<protein>
    <recommendedName>
        <fullName evidence="1">NIF system FeS cluster assembly NifU N-terminal domain-containing protein</fullName>
    </recommendedName>
</protein>
<sequence length="144" mass="14791">MAEPTSFADLYRDRVLDHGRAPRHAGPLADASHRASAHNALCGDRVGVELRLDGEGRIAALGHQSEGCLLCLASASLMACDVPGRDAAGVAARLQALRAAIANGDADGLGELGALAGVAAHPARHRCVLLPWECLQQALSDGAT</sequence>
<comment type="caution">
    <text evidence="2">The sequence shown here is derived from an EMBL/GenBank/DDBJ whole genome shotgun (WGS) entry which is preliminary data.</text>
</comment>
<dbReference type="GO" id="GO:0016226">
    <property type="term" value="P:iron-sulfur cluster assembly"/>
    <property type="evidence" value="ECO:0007669"/>
    <property type="project" value="InterPro"/>
</dbReference>
<dbReference type="Gene3D" id="3.90.1010.10">
    <property type="match status" value="1"/>
</dbReference>
<evidence type="ECO:0000313" key="2">
    <source>
        <dbReference type="EMBL" id="KFN45991.1"/>
    </source>
</evidence>
<gene>
    <name evidence="2" type="ORF">N787_11935</name>
</gene>
<proteinExistence type="predicted"/>
<dbReference type="SUPFAM" id="SSF82649">
    <property type="entry name" value="SufE/NifU"/>
    <property type="match status" value="1"/>
</dbReference>
<dbReference type="STRING" id="1384056.N787_11935"/>
<reference evidence="2 3" key="1">
    <citation type="submission" date="2013-09" db="EMBL/GenBank/DDBJ databases">
        <title>Genome sequencing of Arenimonas metalli.</title>
        <authorList>
            <person name="Chen F."/>
            <person name="Wang G."/>
        </authorList>
    </citation>
    <scope>NUCLEOTIDE SEQUENCE [LARGE SCALE GENOMIC DNA]</scope>
    <source>
        <strain evidence="2 3">CF5-1</strain>
    </source>
</reference>
<dbReference type="Proteomes" id="UP000029393">
    <property type="component" value="Unassembled WGS sequence"/>
</dbReference>
<dbReference type="eggNOG" id="COG0822">
    <property type="taxonomic scope" value="Bacteria"/>
</dbReference>
<dbReference type="EMBL" id="AVCK01000021">
    <property type="protein sequence ID" value="KFN45991.1"/>
    <property type="molecule type" value="Genomic_DNA"/>
</dbReference>
<dbReference type="Pfam" id="PF01592">
    <property type="entry name" value="NifU_N"/>
    <property type="match status" value="1"/>
</dbReference>
<keyword evidence="3" id="KW-1185">Reference proteome</keyword>
<dbReference type="InterPro" id="IPR002871">
    <property type="entry name" value="NIF_FeS_clus_asmbl_NifU_N"/>
</dbReference>
<evidence type="ECO:0000313" key="3">
    <source>
        <dbReference type="Proteomes" id="UP000029393"/>
    </source>
</evidence>
<dbReference type="CDD" id="cd06664">
    <property type="entry name" value="IscU_like"/>
    <property type="match status" value="1"/>
</dbReference>
<accession>A0A091B2V2</accession>
<feature type="domain" description="NIF system FeS cluster assembly NifU N-terminal" evidence="1">
    <location>
        <begin position="11"/>
        <end position="89"/>
    </location>
</feature>
<dbReference type="RefSeq" id="WP_034212542.1">
    <property type="nucleotide sequence ID" value="NZ_AVCK01000021.1"/>
</dbReference>
<organism evidence="2 3">
    <name type="scientific">Arenimonas metalli CF5-1</name>
    <dbReference type="NCBI Taxonomy" id="1384056"/>
    <lineage>
        <taxon>Bacteria</taxon>
        <taxon>Pseudomonadati</taxon>
        <taxon>Pseudomonadota</taxon>
        <taxon>Gammaproteobacteria</taxon>
        <taxon>Lysobacterales</taxon>
        <taxon>Lysobacteraceae</taxon>
        <taxon>Arenimonas</taxon>
    </lineage>
</organism>
<name>A0A091B2V2_9GAMM</name>
<dbReference type="OrthoDB" id="9804157at2"/>
<dbReference type="GO" id="GO:0051536">
    <property type="term" value="F:iron-sulfur cluster binding"/>
    <property type="evidence" value="ECO:0007669"/>
    <property type="project" value="InterPro"/>
</dbReference>
<dbReference type="PATRIC" id="fig|1384056.3.peg.1599"/>
<evidence type="ECO:0000259" key="1">
    <source>
        <dbReference type="Pfam" id="PF01592"/>
    </source>
</evidence>